<dbReference type="AlphaFoldDB" id="A0AAU9L483"/>
<reference evidence="1" key="1">
    <citation type="submission" date="2021-11" db="EMBL/GenBank/DDBJ databases">
        <authorList>
            <person name="Islam A."/>
            <person name="Islam S."/>
            <person name="Flora M.S."/>
            <person name="Rahman M."/>
            <person name="Ziaur R.M."/>
            <person name="Epstein J.H."/>
            <person name="Hassan M."/>
            <person name="Klassen M."/>
            <person name="Woodard K."/>
            <person name="Webb A."/>
            <person name="Webby R.J."/>
            <person name="El Zowalaty M.E."/>
        </authorList>
    </citation>
    <scope>NUCLEOTIDE SEQUENCE</scope>
    <source>
        <strain evidence="1">Pbs3</strain>
    </source>
</reference>
<evidence type="ECO:0000313" key="1">
    <source>
        <dbReference type="EMBL" id="CAH0474926.1"/>
    </source>
</evidence>
<sequence length="236" mass="26400">MITAASMPDNVDVCVYYLYWRSLVELLSGLPKDNQGVLVCTYGMENYIHLNDVTHRVLHLFERHDRKLSTINFLGDDTLSDAVRTAGDIAKNGESYIIFLVGRHPISAGLSNSDRVRALSSLDDAGSNRCFFSMPVTRREVCSSPDLLPLLRRSNLLLGIFTGRRTHLLGLVTYPSDVDNPVSRFDVPGLLNTYDARIRTMRTSNERCRDCNLALAYCASNPSLEPDLAPEITDEE</sequence>
<protein>
    <submittedName>
        <fullName evidence="1">Uncharacterized protein</fullName>
    </submittedName>
</protein>
<name>A0AAU9L483_9STRA</name>
<organism evidence="1 2">
    <name type="scientific">Peronospora belbahrii</name>
    <dbReference type="NCBI Taxonomy" id="622444"/>
    <lineage>
        <taxon>Eukaryota</taxon>
        <taxon>Sar</taxon>
        <taxon>Stramenopiles</taxon>
        <taxon>Oomycota</taxon>
        <taxon>Peronosporomycetes</taxon>
        <taxon>Peronosporales</taxon>
        <taxon>Peronosporaceae</taxon>
        <taxon>Peronospora</taxon>
    </lineage>
</organism>
<comment type="caution">
    <text evidence="1">The sequence shown here is derived from an EMBL/GenBank/DDBJ whole genome shotgun (WGS) entry which is preliminary data.</text>
</comment>
<evidence type="ECO:0000313" key="2">
    <source>
        <dbReference type="Proteomes" id="UP001160483"/>
    </source>
</evidence>
<gene>
    <name evidence="1" type="ORF">PBS003_LOCUS1764</name>
</gene>
<dbReference type="EMBL" id="CAKKTJ010000118">
    <property type="protein sequence ID" value="CAH0474926.1"/>
    <property type="molecule type" value="Genomic_DNA"/>
</dbReference>
<accession>A0AAU9L483</accession>
<proteinExistence type="predicted"/>
<dbReference type="Proteomes" id="UP001160483">
    <property type="component" value="Unassembled WGS sequence"/>
</dbReference>